<evidence type="ECO:0000256" key="6">
    <source>
        <dbReference type="SAM" id="Phobius"/>
    </source>
</evidence>
<dbReference type="EC" id="3.4.21.-" evidence="8"/>
<dbReference type="PANTHER" id="PTHR43343:SF3">
    <property type="entry name" value="PROTEASE DO-LIKE 8, CHLOROPLASTIC"/>
    <property type="match status" value="1"/>
</dbReference>
<accession>A0ABW5R9A9</accession>
<feature type="compositionally biased region" description="Basic and acidic residues" evidence="5">
    <location>
        <begin position="1"/>
        <end position="35"/>
    </location>
</feature>
<dbReference type="PRINTS" id="PR00834">
    <property type="entry name" value="PROTEASES2C"/>
</dbReference>
<dbReference type="InterPro" id="IPR001940">
    <property type="entry name" value="Peptidase_S1C"/>
</dbReference>
<keyword evidence="6" id="KW-0472">Membrane</keyword>
<dbReference type="Gene3D" id="2.30.42.10">
    <property type="match status" value="1"/>
</dbReference>
<proteinExistence type="inferred from homology"/>
<feature type="transmembrane region" description="Helical" evidence="6">
    <location>
        <begin position="115"/>
        <end position="133"/>
    </location>
</feature>
<comment type="similarity">
    <text evidence="1">Belongs to the peptidase S1C family.</text>
</comment>
<comment type="caution">
    <text evidence="8">The sequence shown here is derived from an EMBL/GenBank/DDBJ whole genome shotgun (WGS) entry which is preliminary data.</text>
</comment>
<name>A0ABW5R9A9_9BACL</name>
<keyword evidence="6" id="KW-1133">Transmembrane helix</keyword>
<dbReference type="SUPFAM" id="SSF50494">
    <property type="entry name" value="Trypsin-like serine proteases"/>
    <property type="match status" value="1"/>
</dbReference>
<evidence type="ECO:0000259" key="7">
    <source>
        <dbReference type="PROSITE" id="PS50106"/>
    </source>
</evidence>
<keyword evidence="9" id="KW-1185">Reference proteome</keyword>
<keyword evidence="2 8" id="KW-0645">Protease</keyword>
<dbReference type="InterPro" id="IPR043504">
    <property type="entry name" value="Peptidase_S1_PA_chymotrypsin"/>
</dbReference>
<dbReference type="GO" id="GO:0008233">
    <property type="term" value="F:peptidase activity"/>
    <property type="evidence" value="ECO:0007669"/>
    <property type="project" value="UniProtKB-KW"/>
</dbReference>
<dbReference type="InterPro" id="IPR001478">
    <property type="entry name" value="PDZ"/>
</dbReference>
<evidence type="ECO:0000313" key="9">
    <source>
        <dbReference type="Proteomes" id="UP001597497"/>
    </source>
</evidence>
<evidence type="ECO:0000256" key="4">
    <source>
        <dbReference type="ARBA" id="ARBA00022825"/>
    </source>
</evidence>
<feature type="region of interest" description="Disordered" evidence="5">
    <location>
        <begin position="1"/>
        <end position="82"/>
    </location>
</feature>
<feature type="compositionally biased region" description="Polar residues" evidence="5">
    <location>
        <begin position="147"/>
        <end position="167"/>
    </location>
</feature>
<organism evidence="8 9">
    <name type="scientific">Marinicrinis sediminis</name>
    <dbReference type="NCBI Taxonomy" id="1652465"/>
    <lineage>
        <taxon>Bacteria</taxon>
        <taxon>Bacillati</taxon>
        <taxon>Bacillota</taxon>
        <taxon>Bacilli</taxon>
        <taxon>Bacillales</taxon>
        <taxon>Paenibacillaceae</taxon>
    </lineage>
</organism>
<evidence type="ECO:0000256" key="3">
    <source>
        <dbReference type="ARBA" id="ARBA00022801"/>
    </source>
</evidence>
<dbReference type="SMART" id="SM00228">
    <property type="entry name" value="PDZ"/>
    <property type="match status" value="1"/>
</dbReference>
<dbReference type="PROSITE" id="PS50106">
    <property type="entry name" value="PDZ"/>
    <property type="match status" value="1"/>
</dbReference>
<feature type="domain" description="PDZ" evidence="7">
    <location>
        <begin position="398"/>
        <end position="493"/>
    </location>
</feature>
<dbReference type="InterPro" id="IPR051201">
    <property type="entry name" value="Chloro_Bact_Ser_Proteases"/>
</dbReference>
<dbReference type="SUPFAM" id="SSF50156">
    <property type="entry name" value="PDZ domain-like"/>
    <property type="match status" value="1"/>
</dbReference>
<dbReference type="InterPro" id="IPR036034">
    <property type="entry name" value="PDZ_sf"/>
</dbReference>
<keyword evidence="3 8" id="KW-0378">Hydrolase</keyword>
<sequence length="508" mass="54847">MNDSNKPRNPYDDFFKNDARDASSENEQQPDRSRDEDDASPPAERPERTVSTYYAYGPYRSKEDAIPVQDASTESTAPDQTPVLMDAGSAEQTSSANRTWRVQQKPARSSGIKRMFASFLAGAVVVSGLMFAADRTNLFTDDPVQMQAASSQGQSTTTPGISQTAFNGNVSPDSFSGIVNQASPAVVKIETYASQSSNASPFSNDDFFRYFFGDQYVQPDNNNGNGQKRPAGMGSGFIFEESGYVLTNEHVVGGADEIYVEIQGHKEPYKAELLGSDFDLDLAVLKIESDKAFPTLKMGDSASLNVGDWVVAIGNPVGFDHTVSVGVLSQREREISIPDGNRQRNYEHLLQTDASINPGNSGGPLLNLQGEVIGVNTAVSTDAQGIGFAIPTSTILDVVEKLKTNETIPKPYIGVYLTDIEPAYLESYNLESTDGSFVTQLERGGPAAKAGIQPGDVVVEVDGKKVKNTEELIDIISSKDVGDKVNMVIIRDGKQLEAVVMIGDRSQS</sequence>
<reference evidence="9" key="1">
    <citation type="journal article" date="2019" name="Int. J. Syst. Evol. Microbiol.">
        <title>The Global Catalogue of Microorganisms (GCM) 10K type strain sequencing project: providing services to taxonomists for standard genome sequencing and annotation.</title>
        <authorList>
            <consortium name="The Broad Institute Genomics Platform"/>
            <consortium name="The Broad Institute Genome Sequencing Center for Infectious Disease"/>
            <person name="Wu L."/>
            <person name="Ma J."/>
        </authorList>
    </citation>
    <scope>NUCLEOTIDE SEQUENCE [LARGE SCALE GENOMIC DNA]</scope>
    <source>
        <strain evidence="9">KCTC 33676</strain>
    </source>
</reference>
<keyword evidence="6" id="KW-0812">Transmembrane</keyword>
<dbReference type="RefSeq" id="WP_379928799.1">
    <property type="nucleotide sequence ID" value="NZ_JBHUMM010000010.1"/>
</dbReference>
<dbReference type="EMBL" id="JBHUMM010000010">
    <property type="protein sequence ID" value="MFD2671344.1"/>
    <property type="molecule type" value="Genomic_DNA"/>
</dbReference>
<dbReference type="Gene3D" id="2.40.10.10">
    <property type="entry name" value="Trypsin-like serine proteases"/>
    <property type="match status" value="2"/>
</dbReference>
<evidence type="ECO:0000256" key="1">
    <source>
        <dbReference type="ARBA" id="ARBA00010541"/>
    </source>
</evidence>
<protein>
    <submittedName>
        <fullName evidence="8">S1C family serine protease</fullName>
        <ecNumber evidence="8">3.4.21.-</ecNumber>
    </submittedName>
</protein>
<evidence type="ECO:0000313" key="8">
    <source>
        <dbReference type="EMBL" id="MFD2671344.1"/>
    </source>
</evidence>
<evidence type="ECO:0000256" key="2">
    <source>
        <dbReference type="ARBA" id="ARBA00022670"/>
    </source>
</evidence>
<gene>
    <name evidence="8" type="ORF">ACFSUC_06965</name>
</gene>
<dbReference type="Proteomes" id="UP001597497">
    <property type="component" value="Unassembled WGS sequence"/>
</dbReference>
<dbReference type="GO" id="GO:0006508">
    <property type="term" value="P:proteolysis"/>
    <property type="evidence" value="ECO:0007669"/>
    <property type="project" value="UniProtKB-KW"/>
</dbReference>
<dbReference type="PANTHER" id="PTHR43343">
    <property type="entry name" value="PEPTIDASE S12"/>
    <property type="match status" value="1"/>
</dbReference>
<feature type="region of interest" description="Disordered" evidence="5">
    <location>
        <begin position="146"/>
        <end position="167"/>
    </location>
</feature>
<dbReference type="Pfam" id="PF13180">
    <property type="entry name" value="PDZ_2"/>
    <property type="match status" value="1"/>
</dbReference>
<feature type="compositionally biased region" description="Polar residues" evidence="5">
    <location>
        <begin position="70"/>
        <end position="79"/>
    </location>
</feature>
<evidence type="ECO:0000256" key="5">
    <source>
        <dbReference type="SAM" id="MobiDB-lite"/>
    </source>
</evidence>
<dbReference type="InterPro" id="IPR009003">
    <property type="entry name" value="Peptidase_S1_PA"/>
</dbReference>
<dbReference type="Pfam" id="PF13365">
    <property type="entry name" value="Trypsin_2"/>
    <property type="match status" value="1"/>
</dbReference>
<keyword evidence="4" id="KW-0720">Serine protease</keyword>